<proteinExistence type="predicted"/>
<evidence type="ECO:0000313" key="3">
    <source>
        <dbReference type="Proteomes" id="UP001374535"/>
    </source>
</evidence>
<evidence type="ECO:0000313" key="2">
    <source>
        <dbReference type="EMBL" id="WVY92020.1"/>
    </source>
</evidence>
<sequence length="135" mass="15187">MYFDPDKWSYFVVVCVVKGATHMVNLAKLNGQVYLYVVHIMSQPDVIHMIEYNVNEGGEEVEHEMHEGGECVVLDERTKEDDGGVTEQLDEGVGGECERIKVDVGEVEVDEGDDVEGERIQDDEAHDERTKANSK</sequence>
<feature type="compositionally biased region" description="Basic and acidic residues" evidence="1">
    <location>
        <begin position="117"/>
        <end position="135"/>
    </location>
</feature>
<reference evidence="2 3" key="1">
    <citation type="journal article" date="2023" name="Life. Sci Alliance">
        <title>Evolutionary insights into 3D genome organization and epigenetic landscape of Vigna mungo.</title>
        <authorList>
            <person name="Junaid A."/>
            <person name="Singh B."/>
            <person name="Bhatia S."/>
        </authorList>
    </citation>
    <scope>NUCLEOTIDE SEQUENCE [LARGE SCALE GENOMIC DNA]</scope>
    <source>
        <strain evidence="2">Urdbean</strain>
    </source>
</reference>
<dbReference type="AlphaFoldDB" id="A0AAQ3RHK6"/>
<dbReference type="Proteomes" id="UP001374535">
    <property type="component" value="Chromosome 11"/>
</dbReference>
<feature type="region of interest" description="Disordered" evidence="1">
    <location>
        <begin position="105"/>
        <end position="135"/>
    </location>
</feature>
<accession>A0AAQ3RHK6</accession>
<evidence type="ECO:0000256" key="1">
    <source>
        <dbReference type="SAM" id="MobiDB-lite"/>
    </source>
</evidence>
<feature type="compositionally biased region" description="Acidic residues" evidence="1">
    <location>
        <begin position="105"/>
        <end position="116"/>
    </location>
</feature>
<name>A0AAQ3RHK6_VIGMU</name>
<organism evidence="2 3">
    <name type="scientific">Vigna mungo</name>
    <name type="common">Black gram</name>
    <name type="synonym">Phaseolus mungo</name>
    <dbReference type="NCBI Taxonomy" id="3915"/>
    <lineage>
        <taxon>Eukaryota</taxon>
        <taxon>Viridiplantae</taxon>
        <taxon>Streptophyta</taxon>
        <taxon>Embryophyta</taxon>
        <taxon>Tracheophyta</taxon>
        <taxon>Spermatophyta</taxon>
        <taxon>Magnoliopsida</taxon>
        <taxon>eudicotyledons</taxon>
        <taxon>Gunneridae</taxon>
        <taxon>Pentapetalae</taxon>
        <taxon>rosids</taxon>
        <taxon>fabids</taxon>
        <taxon>Fabales</taxon>
        <taxon>Fabaceae</taxon>
        <taxon>Papilionoideae</taxon>
        <taxon>50 kb inversion clade</taxon>
        <taxon>NPAAA clade</taxon>
        <taxon>indigoferoid/millettioid clade</taxon>
        <taxon>Phaseoleae</taxon>
        <taxon>Vigna</taxon>
    </lineage>
</organism>
<protein>
    <submittedName>
        <fullName evidence="2">Uncharacterized protein</fullName>
    </submittedName>
</protein>
<gene>
    <name evidence="2" type="ORF">V8G54_037534</name>
</gene>
<dbReference type="EMBL" id="CP144690">
    <property type="protein sequence ID" value="WVY92020.1"/>
    <property type="molecule type" value="Genomic_DNA"/>
</dbReference>
<keyword evidence="3" id="KW-1185">Reference proteome</keyword>